<keyword evidence="7" id="KW-1003">Cell membrane</keyword>
<dbReference type="Proteomes" id="UP000434036">
    <property type="component" value="Unassembled WGS sequence"/>
</dbReference>
<protein>
    <recommendedName>
        <fullName evidence="7">ATP synthase subunit delta</fullName>
    </recommendedName>
    <alternativeName>
        <fullName evidence="7">ATP synthase F(1) sector subunit delta</fullName>
    </alternativeName>
    <alternativeName>
        <fullName evidence="7">F-type ATPase subunit delta</fullName>
        <shortName evidence="7">F-ATPase subunit delta</shortName>
    </alternativeName>
</protein>
<keyword evidence="4 7" id="KW-0406">Ion transport</keyword>
<evidence type="ECO:0000256" key="4">
    <source>
        <dbReference type="ARBA" id="ARBA00023065"/>
    </source>
</evidence>
<comment type="subcellular location">
    <subcellularLocation>
        <location evidence="7">Cell membrane</location>
        <topology evidence="7">Peripheral membrane protein</topology>
    </subcellularLocation>
    <subcellularLocation>
        <location evidence="1">Membrane</location>
    </subcellularLocation>
</comment>
<keyword evidence="7" id="KW-0139">CF(1)</keyword>
<dbReference type="HAMAP" id="MF_01416">
    <property type="entry name" value="ATP_synth_delta_bact"/>
    <property type="match status" value="1"/>
</dbReference>
<keyword evidence="2 7" id="KW-0813">Transport</keyword>
<keyword evidence="6 7" id="KW-0066">ATP synthesis</keyword>
<keyword evidence="3 7" id="KW-0375">Hydrogen ion transport</keyword>
<dbReference type="InterPro" id="IPR000711">
    <property type="entry name" value="ATPase_OSCP/dsu"/>
</dbReference>
<name>A0A6N8U2I9_9FIRM</name>
<dbReference type="EMBL" id="WUUQ01000001">
    <property type="protein sequence ID" value="MXQ72496.1"/>
    <property type="molecule type" value="Genomic_DNA"/>
</dbReference>
<evidence type="ECO:0000256" key="1">
    <source>
        <dbReference type="ARBA" id="ARBA00004370"/>
    </source>
</evidence>
<accession>A0A6N8U2I9</accession>
<dbReference type="PRINTS" id="PR00125">
    <property type="entry name" value="ATPASEDELTA"/>
</dbReference>
<proteinExistence type="inferred from homology"/>
<evidence type="ECO:0000256" key="3">
    <source>
        <dbReference type="ARBA" id="ARBA00022781"/>
    </source>
</evidence>
<sequence length="180" mass="20471">MDKRVAGGYSDALFELASEEKNWDSYKQDLLKVADTLKANPEMMTVLAHPKVTKDDKKAILTTVFENEVTLHILYFLKLLIDKNRFGGIFDIVKAFIAQYNEAFGIVVAHVSTAHALDEQERADLIKMLETKTKKKIELVIRVDESLLAGLRIKIKDEVLDNTAKTRLYRMRNTVDSAVL</sequence>
<dbReference type="GO" id="GO:0005886">
    <property type="term" value="C:plasma membrane"/>
    <property type="evidence" value="ECO:0007669"/>
    <property type="project" value="UniProtKB-SubCell"/>
</dbReference>
<dbReference type="Pfam" id="PF00213">
    <property type="entry name" value="OSCP"/>
    <property type="match status" value="1"/>
</dbReference>
<comment type="caution">
    <text evidence="8">The sequence shown here is derived from an EMBL/GenBank/DDBJ whole genome shotgun (WGS) entry which is preliminary data.</text>
</comment>
<comment type="function">
    <text evidence="7">This protein is part of the stalk that links CF(0) to CF(1). It either transmits conformational changes from CF(0) to CF(1) or is implicated in proton conduction.</text>
</comment>
<dbReference type="RefSeq" id="WP_160623991.1">
    <property type="nucleotide sequence ID" value="NZ_WUUQ01000001.1"/>
</dbReference>
<dbReference type="InterPro" id="IPR026015">
    <property type="entry name" value="ATP_synth_OSCP/delta_N_sf"/>
</dbReference>
<dbReference type="NCBIfam" id="TIGR01145">
    <property type="entry name" value="ATP_synt_delta"/>
    <property type="match status" value="1"/>
</dbReference>
<evidence type="ECO:0000313" key="9">
    <source>
        <dbReference type="Proteomes" id="UP000434036"/>
    </source>
</evidence>
<evidence type="ECO:0000313" key="8">
    <source>
        <dbReference type="EMBL" id="MXQ72496.1"/>
    </source>
</evidence>
<reference evidence="8 9" key="2">
    <citation type="submission" date="2020-01" db="EMBL/GenBank/DDBJ databases">
        <title>Clostridiaceae sp. nov. isolated from the gut of human by culturomics.</title>
        <authorList>
            <person name="Chang Y."/>
        </authorList>
    </citation>
    <scope>NUCLEOTIDE SEQUENCE [LARGE SCALE GENOMIC DNA]</scope>
    <source>
        <strain evidence="8 9">DONG20-135</strain>
    </source>
</reference>
<keyword evidence="5 7" id="KW-0472">Membrane</keyword>
<dbReference type="GO" id="GO:0046933">
    <property type="term" value="F:proton-transporting ATP synthase activity, rotational mechanism"/>
    <property type="evidence" value="ECO:0007669"/>
    <property type="project" value="UniProtKB-UniRule"/>
</dbReference>
<evidence type="ECO:0000256" key="2">
    <source>
        <dbReference type="ARBA" id="ARBA00022448"/>
    </source>
</evidence>
<gene>
    <name evidence="7" type="primary">atpH</name>
    <name evidence="8" type="ORF">GSF08_00880</name>
</gene>
<dbReference type="PANTHER" id="PTHR11910">
    <property type="entry name" value="ATP SYNTHASE DELTA CHAIN"/>
    <property type="match status" value="1"/>
</dbReference>
<evidence type="ECO:0000256" key="5">
    <source>
        <dbReference type="ARBA" id="ARBA00023136"/>
    </source>
</evidence>
<dbReference type="Gene3D" id="1.10.520.20">
    <property type="entry name" value="N-terminal domain of the delta subunit of the F1F0-ATP synthase"/>
    <property type="match status" value="1"/>
</dbReference>
<evidence type="ECO:0000256" key="7">
    <source>
        <dbReference type="HAMAP-Rule" id="MF_01416"/>
    </source>
</evidence>
<keyword evidence="9" id="KW-1185">Reference proteome</keyword>
<dbReference type="AlphaFoldDB" id="A0A6N8U2I9"/>
<comment type="similarity">
    <text evidence="7">Belongs to the ATPase delta chain family.</text>
</comment>
<organism evidence="8 9">
    <name type="scientific">Copranaerobaculum intestinale</name>
    <dbReference type="NCBI Taxonomy" id="2692629"/>
    <lineage>
        <taxon>Bacteria</taxon>
        <taxon>Bacillati</taxon>
        <taxon>Bacillota</taxon>
        <taxon>Erysipelotrichia</taxon>
        <taxon>Erysipelotrichales</taxon>
        <taxon>Erysipelotrichaceae</taxon>
        <taxon>Copranaerobaculum</taxon>
    </lineage>
</organism>
<evidence type="ECO:0000256" key="6">
    <source>
        <dbReference type="ARBA" id="ARBA00023310"/>
    </source>
</evidence>
<comment type="function">
    <text evidence="7">F(1)F(0) ATP synthase produces ATP from ADP in the presence of a proton or sodium gradient. F-type ATPases consist of two structural domains, F(1) containing the extramembraneous catalytic core and F(0) containing the membrane proton channel, linked together by a central stalk and a peripheral stalk. During catalysis, ATP synthesis in the catalytic domain of F(1) is coupled via a rotary mechanism of the central stalk subunits to proton translocation.</text>
</comment>
<dbReference type="GO" id="GO:0045259">
    <property type="term" value="C:proton-transporting ATP synthase complex"/>
    <property type="evidence" value="ECO:0007669"/>
    <property type="project" value="UniProtKB-KW"/>
</dbReference>
<dbReference type="SUPFAM" id="SSF47928">
    <property type="entry name" value="N-terminal domain of the delta subunit of the F1F0-ATP synthase"/>
    <property type="match status" value="1"/>
</dbReference>
<reference evidence="8 9" key="1">
    <citation type="submission" date="2019-12" db="EMBL/GenBank/DDBJ databases">
        <authorList>
            <person name="Yang R."/>
        </authorList>
    </citation>
    <scope>NUCLEOTIDE SEQUENCE [LARGE SCALE GENOMIC DNA]</scope>
    <source>
        <strain evidence="8 9">DONG20-135</strain>
    </source>
</reference>